<reference evidence="1" key="1">
    <citation type="submission" date="2022-12" db="EMBL/GenBank/DDBJ databases">
        <authorList>
            <consortium name="Asia Pacific Centre for Animal Health"/>
            <person name="Klose S.M."/>
            <person name="Legione A.R."/>
            <person name="Monotti I."/>
            <person name="Bushell R."/>
            <person name="Marenda M.S."/>
            <person name="Sugiyama T."/>
            <person name="Browning G.F."/>
            <person name="Vaz P.K."/>
        </authorList>
    </citation>
    <scope>NUCLEOTIDE SEQUENCE</scope>
    <source>
        <strain evidence="1">Felid995</strain>
    </source>
</reference>
<dbReference type="Proteomes" id="UP001213039">
    <property type="component" value="Chromosome"/>
</dbReference>
<accession>A0ACD4PI26</accession>
<name>A0ACD4PI26_9BACT</name>
<sequence>MENKVKEINHDLLVERIKDLIENKSVKLLRELQEDVTYTEFAEAFEDEILTDEDRLYILRILRTVEAAEVFSYLEDDTKKRLVGLFSDELGQKVLQEIETAELVDILEELPVNLMRKILSQTPKEKRDIINQILLYKDDQVGSFMQVDISILRGNWNTQKALAKIKVDYNNNMTMGHNFYVVDQDGKLLGDITLEELIFNGEDKNLSEVCSPVNFVHPTDDKESAAKVFSDNDRSSSLPVVSLDNRLIGMITSDDIIDVINDEATEDIYKMAGISASASEESYLKTSIRSIVKSRVLWLIILMLSATISQYIIQKFTNISEQSIQQFGISISTAVIVSLIPIISGSAGNAGSQSTTTVTRSAALGEFESSDYKKVILKEILVATIIGFIMFVINIARLYIYYAIPVFSSDAFDDPNKKDWVSLSFIILASSLSLWFVVIFAKFLGTIIPLLAIKFKKDPAVMSAPILTTLSDALSTLIFFGLNILVLYIAWKAGIIGTFLTNNEPANAGKSFEIVNIIQNNSIPNMLLS</sequence>
<proteinExistence type="predicted"/>
<gene>
    <name evidence="1" type="primary">mgtE</name>
    <name evidence="1" type="ORF">Me_995_000404</name>
</gene>
<organism evidence="1 2">
    <name type="scientific">Mycoplasmopsis edwardii</name>
    <dbReference type="NCBI Taxonomy" id="53558"/>
    <lineage>
        <taxon>Bacteria</taxon>
        <taxon>Bacillati</taxon>
        <taxon>Mycoplasmatota</taxon>
        <taxon>Mycoplasmoidales</taxon>
        <taxon>Metamycoplasmataceae</taxon>
        <taxon>Mycoplasmopsis</taxon>
    </lineage>
</organism>
<evidence type="ECO:0000313" key="1">
    <source>
        <dbReference type="EMBL" id="WBP83785.1"/>
    </source>
</evidence>
<dbReference type="EMBL" id="CP114370">
    <property type="protein sequence ID" value="WBP83785.1"/>
    <property type="molecule type" value="Genomic_DNA"/>
</dbReference>
<keyword evidence="2" id="KW-1185">Reference proteome</keyword>
<evidence type="ECO:0000313" key="2">
    <source>
        <dbReference type="Proteomes" id="UP001213039"/>
    </source>
</evidence>
<protein>
    <submittedName>
        <fullName evidence="1">Magnesium transporter</fullName>
    </submittedName>
</protein>